<evidence type="ECO:0000256" key="2">
    <source>
        <dbReference type="ARBA" id="ARBA00006739"/>
    </source>
</evidence>
<keyword evidence="3" id="KW-0328">Glycosyltransferase</keyword>
<dbReference type="EMBL" id="QQZY01000001">
    <property type="protein sequence ID" value="RDI76253.1"/>
    <property type="molecule type" value="Genomic_DNA"/>
</dbReference>
<evidence type="ECO:0000256" key="1">
    <source>
        <dbReference type="ARBA" id="ARBA00004776"/>
    </source>
</evidence>
<dbReference type="PANTHER" id="PTHR43179:SF12">
    <property type="entry name" value="GALACTOFURANOSYLTRANSFERASE GLFT2"/>
    <property type="match status" value="1"/>
</dbReference>
<keyword evidence="4 5" id="KW-0808">Transferase</keyword>
<keyword evidence="6" id="KW-1185">Reference proteome</keyword>
<name>A0A7M2Z2X9_9ACTN</name>
<reference evidence="5 6" key="1">
    <citation type="submission" date="2018-07" db="EMBL/GenBank/DDBJ databases">
        <title>High-quality-draft genome sequence of Gaiella occulta.</title>
        <authorList>
            <person name="Severino R."/>
            <person name="Froufe H.J.C."/>
            <person name="Rainey F.A."/>
            <person name="Barroso C."/>
            <person name="Albuquerque L."/>
            <person name="Lobo-Da-Cunha A."/>
            <person name="Da Costa M.S."/>
            <person name="Egas C."/>
        </authorList>
    </citation>
    <scope>NUCLEOTIDE SEQUENCE [LARGE SCALE GENOMIC DNA]</scope>
    <source>
        <strain evidence="5 6">F2-233</strain>
    </source>
</reference>
<reference evidence="6" key="2">
    <citation type="journal article" date="2019" name="MicrobiologyOpen">
        <title>High-quality draft genome sequence of Gaiella occulta isolated from a 150 meter deep mineral water borehole and comparison with the genome sequences of other deep-branching lineages of the phylum Actinobacteria.</title>
        <authorList>
            <person name="Severino R."/>
            <person name="Froufe H.J.C."/>
            <person name="Barroso C."/>
            <person name="Albuquerque L."/>
            <person name="Lobo-da-Cunha A."/>
            <person name="da Costa M.S."/>
            <person name="Egas C."/>
        </authorList>
    </citation>
    <scope>NUCLEOTIDE SEQUENCE [LARGE SCALE GENOMIC DNA]</scope>
    <source>
        <strain evidence="6">F2-233</strain>
    </source>
</reference>
<dbReference type="SUPFAM" id="SSF53448">
    <property type="entry name" value="Nucleotide-diphospho-sugar transferases"/>
    <property type="match status" value="1"/>
</dbReference>
<proteinExistence type="inferred from homology"/>
<sequence>MPARPSWRKSPETAAGVRQVSGAPHGAAPLVSVIVPSLDGERNGNLQRLLADLAGQTLTDIELLVVQGVRPNGRARNVGAVRARGRYLVFIDDDVRLGHRDVLANLVHALVDDPSLGLVGPSQLPPPDASRFQRAVARQLPRMRFPVVDRTTDTDMVTHMCLAVAAQLWRQVGGEHDDLVRGTDPDLRERVRAAGRRVAVVPDSWAYHPPPASLPSLIRSAWCGGRGAAWVRRHHPELAFDVPEGPFVGRAPVRRPAYRLARLGARLLLAALRGRFLLLVSDLAYAAGYASLRLARNEPAPEQLA</sequence>
<dbReference type="Proteomes" id="UP000254134">
    <property type="component" value="Unassembled WGS sequence"/>
</dbReference>
<accession>A0A7M2Z2X9</accession>
<comment type="caution">
    <text evidence="5">The sequence shown here is derived from an EMBL/GenBank/DDBJ whole genome shotgun (WGS) entry which is preliminary data.</text>
</comment>
<dbReference type="InterPro" id="IPR029044">
    <property type="entry name" value="Nucleotide-diphossugar_trans"/>
</dbReference>
<protein>
    <submittedName>
        <fullName evidence="5">Glycosyltransferase like family 2</fullName>
    </submittedName>
</protein>
<dbReference type="AlphaFoldDB" id="A0A7M2Z2X9"/>
<dbReference type="Pfam" id="PF13641">
    <property type="entry name" value="Glyco_tranf_2_3"/>
    <property type="match status" value="1"/>
</dbReference>
<dbReference type="GO" id="GO:0016757">
    <property type="term" value="F:glycosyltransferase activity"/>
    <property type="evidence" value="ECO:0007669"/>
    <property type="project" value="UniProtKB-KW"/>
</dbReference>
<dbReference type="OrthoDB" id="149329at2"/>
<organism evidence="5 6">
    <name type="scientific">Gaiella occulta</name>
    <dbReference type="NCBI Taxonomy" id="1002870"/>
    <lineage>
        <taxon>Bacteria</taxon>
        <taxon>Bacillati</taxon>
        <taxon>Actinomycetota</taxon>
        <taxon>Thermoleophilia</taxon>
        <taxon>Gaiellales</taxon>
        <taxon>Gaiellaceae</taxon>
        <taxon>Gaiella</taxon>
    </lineage>
</organism>
<evidence type="ECO:0000256" key="3">
    <source>
        <dbReference type="ARBA" id="ARBA00022676"/>
    </source>
</evidence>
<evidence type="ECO:0000313" key="5">
    <source>
        <dbReference type="EMBL" id="RDI76253.1"/>
    </source>
</evidence>
<dbReference type="Gene3D" id="3.90.550.10">
    <property type="entry name" value="Spore Coat Polysaccharide Biosynthesis Protein SpsA, Chain A"/>
    <property type="match status" value="1"/>
</dbReference>
<comment type="similarity">
    <text evidence="2">Belongs to the glycosyltransferase 2 family.</text>
</comment>
<comment type="pathway">
    <text evidence="1">Cell wall biogenesis; cell wall polysaccharide biosynthesis.</text>
</comment>
<evidence type="ECO:0000256" key="4">
    <source>
        <dbReference type="ARBA" id="ARBA00022679"/>
    </source>
</evidence>
<dbReference type="PANTHER" id="PTHR43179">
    <property type="entry name" value="RHAMNOSYLTRANSFERASE WBBL"/>
    <property type="match status" value="1"/>
</dbReference>
<evidence type="ECO:0000313" key="6">
    <source>
        <dbReference type="Proteomes" id="UP000254134"/>
    </source>
</evidence>
<gene>
    <name evidence="5" type="ORF">Gocc_0672</name>
</gene>